<feature type="compositionally biased region" description="Low complexity" evidence="1">
    <location>
        <begin position="318"/>
        <end position="329"/>
    </location>
</feature>
<feature type="region of interest" description="Disordered" evidence="1">
    <location>
        <begin position="318"/>
        <end position="337"/>
    </location>
</feature>
<sequence length="337" mass="37060">MEQYVLFKGSKRVTLKDDDMSAEKIGRIFQVSSQTVYLTDDSNIAIFPNQSGYFSALDLIARTHYEVHGDEAERGLLSSETHPAVAQRFSFTRTAPPSAAAGSPAAAAAAPPRASITRSFQRSIYIADLVNGKLRPSRMVVVRFLECEATVHGIIGKVQDALGSYDPVILTDSQGNEILHSEGTKGSLYWKQNARKVFAISEQDFTEFQGTKRKRSRKEDDTSGLQDVYEKIEEVVLASQGLQQVILSIKELSELFSQTSAKTLTEVQLEKIKAAFTCIVCKEDQANNIQNNAESSYDQNPDPLVEHVQTNCQTLQPLTSPSLSASASPMAPPVTYD</sequence>
<dbReference type="Proteomes" id="UP001187343">
    <property type="component" value="Unassembled WGS sequence"/>
</dbReference>
<dbReference type="EMBL" id="JAUYZG010000001">
    <property type="protein sequence ID" value="KAK2915685.1"/>
    <property type="molecule type" value="Genomic_DNA"/>
</dbReference>
<protein>
    <submittedName>
        <fullName evidence="2">Uncharacterized protein</fullName>
    </submittedName>
</protein>
<name>A0AA88TZU6_9TELE</name>
<accession>A0AA88TZU6</accession>
<comment type="caution">
    <text evidence="2">The sequence shown here is derived from an EMBL/GenBank/DDBJ whole genome shotgun (WGS) entry which is preliminary data.</text>
</comment>
<evidence type="ECO:0000256" key="1">
    <source>
        <dbReference type="SAM" id="MobiDB-lite"/>
    </source>
</evidence>
<evidence type="ECO:0000313" key="3">
    <source>
        <dbReference type="Proteomes" id="UP001187343"/>
    </source>
</evidence>
<evidence type="ECO:0000313" key="2">
    <source>
        <dbReference type="EMBL" id="KAK2915685.1"/>
    </source>
</evidence>
<gene>
    <name evidence="2" type="ORF">Q8A67_000059</name>
</gene>
<dbReference type="AlphaFoldDB" id="A0AA88TZU6"/>
<reference evidence="2" key="1">
    <citation type="submission" date="2023-08" db="EMBL/GenBank/DDBJ databases">
        <title>Chromosome-level Genome Assembly of mud carp (Cirrhinus molitorella).</title>
        <authorList>
            <person name="Liu H."/>
        </authorList>
    </citation>
    <scope>NUCLEOTIDE SEQUENCE</scope>
    <source>
        <strain evidence="2">Prfri</strain>
        <tissue evidence="2">Muscle</tissue>
    </source>
</reference>
<organism evidence="2 3">
    <name type="scientific">Cirrhinus molitorella</name>
    <name type="common">mud carp</name>
    <dbReference type="NCBI Taxonomy" id="172907"/>
    <lineage>
        <taxon>Eukaryota</taxon>
        <taxon>Metazoa</taxon>
        <taxon>Chordata</taxon>
        <taxon>Craniata</taxon>
        <taxon>Vertebrata</taxon>
        <taxon>Euteleostomi</taxon>
        <taxon>Actinopterygii</taxon>
        <taxon>Neopterygii</taxon>
        <taxon>Teleostei</taxon>
        <taxon>Ostariophysi</taxon>
        <taxon>Cypriniformes</taxon>
        <taxon>Cyprinidae</taxon>
        <taxon>Labeoninae</taxon>
        <taxon>Labeonini</taxon>
        <taxon>Cirrhinus</taxon>
    </lineage>
</organism>
<keyword evidence="3" id="KW-1185">Reference proteome</keyword>
<proteinExistence type="predicted"/>